<feature type="compositionally biased region" description="Low complexity" evidence="1">
    <location>
        <begin position="90"/>
        <end position="106"/>
    </location>
</feature>
<feature type="region of interest" description="Disordered" evidence="1">
    <location>
        <begin position="20"/>
        <end position="388"/>
    </location>
</feature>
<feature type="compositionally biased region" description="Polar residues" evidence="1">
    <location>
        <begin position="107"/>
        <end position="154"/>
    </location>
</feature>
<sequence length="686" mass="72348">MQMCSGPPYHPTCGAPLPICSIPSAPVLEVSPPESTPSPVAVVPTKGPPLEVTGAGQTGTNTGANTSPNTNTPAPNSDTPGTSTQPSTKPPTNTNNIGNTATGNAPSANTNTPSPNTDQPPGTNTLPSPNIPTTNAQPSTKPPTNTNSNVSPGSTPAPNANQQPSNTNTPTNTNSNTSPTNQPSPNTNQQPPNTNTPSNTNSNTSPTNTNQQLPDTNKQPPNTNKPTNTNSNTSPTNQPSPNTNQQPPNTNTPSNTNSNTSPTNANQPSPNTNQQPSNANTPTNTNSNTSPTNANQPSPNTNQQPSDTNKPTNTNSNTSPTNANQPSPNTNPPSDNTKSPSDNTNPPTNTNSNTSPTDNTATSTNPTQSAKTGSPAGGNVPPGKPGVSVNCGEMVKSCNDGNHVTVTVSVPIHGGNKPSPKGSGLSELQRDANTTFDFCPVTFKRKGCYKDKHDGIHPLPELLFTDRDSSSKVFSGTIISSKDWGNYILKLICRCAEQANQKRFTFFGIQRYGDCWSGMQSSINSYETQGTSKACIARDQSPCEEDSEACVGENGANFVYELLGGPGPEKKNKISHKKTRIKLAKGVLPDEAGKSCSGVQEDDEEYVENYRSISQLTIISKVLERCALVRLRDHLLQMLDRVQHRFIPGKSCATQLVEIVDYIGSLLESGKQTDVIVICLKFNILL</sequence>
<name>A0A6S7JI74_PARCT</name>
<feature type="compositionally biased region" description="Low complexity" evidence="1">
    <location>
        <begin position="26"/>
        <end position="45"/>
    </location>
</feature>
<evidence type="ECO:0000313" key="3">
    <source>
        <dbReference type="Proteomes" id="UP001152795"/>
    </source>
</evidence>
<keyword evidence="3" id="KW-1185">Reference proteome</keyword>
<reference evidence="2" key="1">
    <citation type="submission" date="2020-04" db="EMBL/GenBank/DDBJ databases">
        <authorList>
            <person name="Alioto T."/>
            <person name="Alioto T."/>
            <person name="Gomez Garrido J."/>
        </authorList>
    </citation>
    <scope>NUCLEOTIDE SEQUENCE</scope>
    <source>
        <strain evidence="2">A484AB</strain>
    </source>
</reference>
<comment type="caution">
    <text evidence="2">The sequence shown here is derived from an EMBL/GenBank/DDBJ whole genome shotgun (WGS) entry which is preliminary data.</text>
</comment>
<dbReference type="OrthoDB" id="5981454at2759"/>
<proteinExistence type="predicted"/>
<dbReference type="AlphaFoldDB" id="A0A6S7JI74"/>
<protein>
    <submittedName>
        <fullName evidence="2">Uncharacterized protein</fullName>
    </submittedName>
</protein>
<dbReference type="Proteomes" id="UP001152795">
    <property type="component" value="Unassembled WGS sequence"/>
</dbReference>
<accession>A0A6S7JI74</accession>
<organism evidence="2 3">
    <name type="scientific">Paramuricea clavata</name>
    <name type="common">Red gorgonian</name>
    <name type="synonym">Violescent sea-whip</name>
    <dbReference type="NCBI Taxonomy" id="317549"/>
    <lineage>
        <taxon>Eukaryota</taxon>
        <taxon>Metazoa</taxon>
        <taxon>Cnidaria</taxon>
        <taxon>Anthozoa</taxon>
        <taxon>Octocorallia</taxon>
        <taxon>Malacalcyonacea</taxon>
        <taxon>Plexauridae</taxon>
        <taxon>Paramuricea</taxon>
    </lineage>
</organism>
<dbReference type="EMBL" id="CACRXK020018153">
    <property type="protein sequence ID" value="CAB4032135.1"/>
    <property type="molecule type" value="Genomic_DNA"/>
</dbReference>
<evidence type="ECO:0000256" key="1">
    <source>
        <dbReference type="SAM" id="MobiDB-lite"/>
    </source>
</evidence>
<gene>
    <name evidence="2" type="ORF">PACLA_8A040055</name>
</gene>
<feature type="compositionally biased region" description="Low complexity" evidence="1">
    <location>
        <begin position="53"/>
        <end position="80"/>
    </location>
</feature>
<feature type="compositionally biased region" description="Low complexity" evidence="1">
    <location>
        <begin position="156"/>
        <end position="367"/>
    </location>
</feature>
<evidence type="ECO:0000313" key="2">
    <source>
        <dbReference type="EMBL" id="CAB4032135.1"/>
    </source>
</evidence>